<dbReference type="InterPro" id="IPR023213">
    <property type="entry name" value="CAT-like_dom_sf"/>
</dbReference>
<proteinExistence type="predicted"/>
<evidence type="ECO:0000256" key="1">
    <source>
        <dbReference type="ARBA" id="ARBA00022679"/>
    </source>
</evidence>
<organism evidence="3">
    <name type="scientific">Rhizophora mucronata</name>
    <name type="common">Asiatic mangrove</name>
    <dbReference type="NCBI Taxonomy" id="61149"/>
    <lineage>
        <taxon>Eukaryota</taxon>
        <taxon>Viridiplantae</taxon>
        <taxon>Streptophyta</taxon>
        <taxon>Embryophyta</taxon>
        <taxon>Tracheophyta</taxon>
        <taxon>Spermatophyta</taxon>
        <taxon>Magnoliopsida</taxon>
        <taxon>eudicotyledons</taxon>
        <taxon>Gunneridae</taxon>
        <taxon>Pentapetalae</taxon>
        <taxon>rosids</taxon>
        <taxon>fabids</taxon>
        <taxon>Malpighiales</taxon>
        <taxon>Rhizophoraceae</taxon>
        <taxon>Rhizophora</taxon>
    </lineage>
</organism>
<dbReference type="InterPro" id="IPR051504">
    <property type="entry name" value="Plant_metabolite_acyltrans"/>
</dbReference>
<name>A0A2P2QS10_RHIMU</name>
<protein>
    <submittedName>
        <fullName evidence="3">Coumaroyl-CoA:anthocyanidin 3-O-glucoside-6''-O-coumaroyltransferase 1-like</fullName>
    </submittedName>
</protein>
<evidence type="ECO:0000313" key="3">
    <source>
        <dbReference type="EMBL" id="MBX69725.1"/>
    </source>
</evidence>
<keyword evidence="1 3" id="KW-0808">Transferase</keyword>
<dbReference type="EMBL" id="GGEC01089241">
    <property type="protein sequence ID" value="MBX69725.1"/>
    <property type="molecule type" value="Transcribed_RNA"/>
</dbReference>
<dbReference type="Pfam" id="PF02458">
    <property type="entry name" value="Transferase"/>
    <property type="match status" value="1"/>
</dbReference>
<accession>A0A2P2QS10</accession>
<dbReference type="AlphaFoldDB" id="A0A2P2QS10"/>
<reference evidence="3" key="1">
    <citation type="submission" date="2018-02" db="EMBL/GenBank/DDBJ databases">
        <title>Rhizophora mucronata_Transcriptome.</title>
        <authorList>
            <person name="Meera S.P."/>
            <person name="Sreeshan A."/>
            <person name="Augustine A."/>
        </authorList>
    </citation>
    <scope>NUCLEOTIDE SEQUENCE</scope>
    <source>
        <tissue evidence="3">Leaf</tissue>
    </source>
</reference>
<dbReference type="GO" id="GO:0016747">
    <property type="term" value="F:acyltransferase activity, transferring groups other than amino-acyl groups"/>
    <property type="evidence" value="ECO:0007669"/>
    <property type="project" value="UniProtKB-ARBA"/>
</dbReference>
<evidence type="ECO:0000256" key="2">
    <source>
        <dbReference type="ARBA" id="ARBA00023315"/>
    </source>
</evidence>
<sequence>MAQSHSVEVLDHFQISPPPGLIPTSKSLPLTFFDLPWLLCRPMQSLFFYDLPHSIVYLMHNILPALKTSLSLTLRHFFPLAGNLLCPPPPHKPYILFDDRDWVSLTVAKSTVDFNQVISDHERDVRELHPFVPNLPSARVTPDGTRVVPLLAVQITLFPNSGLCIGVQFRHVVADGMAFNHFMKFWASMLRSSGEQPLPSYDRAMVKDPNGLESIFLEEWFNWASSWDYNMGSTPDEQLADKVRATFVMEREHIDRLKCRVSVQHRDSNPGKLHVSTFVVTCALTWVSLIKSQEEIGVGDPVDDDKLYYLSFVADCRQRLEIKLPATYFGNCLAICFVPVKRSELLAGNGIVAAAKAIGNKIKELEGGVLRGAGKWLSNWKEVSEEGRLITIAGSPNLRVYETDFGWGRPRKRELVQIDVSGAIYISERRDRESGVEVGLALPRSRMDVFNAIFGQCLKQI</sequence>
<keyword evidence="2" id="KW-0012">Acyltransferase</keyword>
<dbReference type="Gene3D" id="3.30.559.10">
    <property type="entry name" value="Chloramphenicol acetyltransferase-like domain"/>
    <property type="match status" value="2"/>
</dbReference>
<dbReference type="PANTHER" id="PTHR31625">
    <property type="match status" value="1"/>
</dbReference>